<proteinExistence type="predicted"/>
<reference evidence="1 2" key="1">
    <citation type="submission" date="2018-04" db="EMBL/GenBank/DDBJ databases">
        <title>Bacteria isolated from cave deposits of Manipur.</title>
        <authorList>
            <person name="Sahoo D."/>
            <person name="Sarangthem I."/>
            <person name="Nandeibam J."/>
        </authorList>
    </citation>
    <scope>NUCLEOTIDE SEQUENCE [LARGE SCALE GENOMIC DNA]</scope>
    <source>
        <strain evidence="2">mrc11</strain>
    </source>
</reference>
<organism evidence="1 2">
    <name type="scientific">Arthrobacter globiformis</name>
    <dbReference type="NCBI Taxonomy" id="1665"/>
    <lineage>
        <taxon>Bacteria</taxon>
        <taxon>Bacillati</taxon>
        <taxon>Actinomycetota</taxon>
        <taxon>Actinomycetes</taxon>
        <taxon>Micrococcales</taxon>
        <taxon>Micrococcaceae</taxon>
        <taxon>Arthrobacter</taxon>
    </lineage>
</organism>
<dbReference type="EMBL" id="QLNP01000063">
    <property type="protein sequence ID" value="RAM38218.1"/>
    <property type="molecule type" value="Genomic_DNA"/>
</dbReference>
<evidence type="ECO:0000313" key="1">
    <source>
        <dbReference type="EMBL" id="RAM38218.1"/>
    </source>
</evidence>
<dbReference type="AlphaFoldDB" id="A0A328HHX1"/>
<sequence>MLHEIVNKSQWLLSLKFVAYPPVIAMWPRYSVPRSQRRHWTAETAVVAYFIPLPEPLDVPHLYEVPITEVLDPRDESPSVFLEKRQGVESVFRMKVRFHQSEHTVSSPAVTAVMDALGGKDNVNAPFLDRPRSITVAEVSGPMALADEDGLTMGFDSALEVLRTFQRSHHMVTTRPLSLVVRKSLPPVLPVMISGGEIFAKPEMSLFLVNQDEQHASRVRGPELPWEKLRGLTLAFNDYSPNLFSAFSDMRREGRLAYARGENLSAIILAGAAAEALLVEIMLLMMWEEDLDCTSVAKILDTKDTVTKKVTSQFAGRLGGQWNTRQPGPIRDWRVNLADLRNSAVHAGHFPDDRMIQGAFESLEALERYIGDRLVANMRKYSATTKIFLGDDGLARRGQILKFQEMVRQDNLYPPPAPGQYFRRWKQEVARIRAGRHVGCEENLELILVSYPNGLHRWFVQDSTNGLAAEVPPPVLNENLALTVSKLMSQVPSKPVSALIHGHRVTAGAVLRWQCIGELNPAHPYRRWEVCLIPPPARSAESSES</sequence>
<accession>A0A328HHX1</accession>
<protein>
    <submittedName>
        <fullName evidence="1">Uncharacterized protein</fullName>
    </submittedName>
</protein>
<gene>
    <name evidence="1" type="ORF">DBZ45_06945</name>
</gene>
<evidence type="ECO:0000313" key="2">
    <source>
        <dbReference type="Proteomes" id="UP000249166"/>
    </source>
</evidence>
<comment type="caution">
    <text evidence="1">The sequence shown here is derived from an EMBL/GenBank/DDBJ whole genome shotgun (WGS) entry which is preliminary data.</text>
</comment>
<name>A0A328HHX1_ARTGO</name>
<dbReference type="Proteomes" id="UP000249166">
    <property type="component" value="Unassembled WGS sequence"/>
</dbReference>